<sequence length="90" mass="10018">MVATTVAVHANCKDAIHADSERCRRIGAELVAEPRRRPEMVKTWGMPDEEQPDVMEEVGRLRKKGVYPVECEWAVIDAVANPMAAGFNLP</sequence>
<keyword evidence="2" id="KW-1185">Reference proteome</keyword>
<comment type="caution">
    <text evidence="1">The sequence shown here is derived from an EMBL/GenBank/DDBJ whole genome shotgun (WGS) entry which is preliminary data.</text>
</comment>
<proteinExistence type="predicted"/>
<dbReference type="EMBL" id="WEGJ01000024">
    <property type="protein sequence ID" value="MQY14787.1"/>
    <property type="molecule type" value="Genomic_DNA"/>
</dbReference>
<accession>A0A7K0CMS9</accession>
<dbReference type="Proteomes" id="UP000466345">
    <property type="component" value="Unassembled WGS sequence"/>
</dbReference>
<evidence type="ECO:0000313" key="1">
    <source>
        <dbReference type="EMBL" id="MQY14787.1"/>
    </source>
</evidence>
<dbReference type="AlphaFoldDB" id="A0A7K0CMS9"/>
<evidence type="ECO:0000313" key="2">
    <source>
        <dbReference type="Proteomes" id="UP000466345"/>
    </source>
</evidence>
<dbReference type="RefSeq" id="WP_194293024.1">
    <property type="nucleotide sequence ID" value="NZ_WEGJ01000024.1"/>
</dbReference>
<name>A0A7K0CMS9_9ACTN</name>
<protein>
    <submittedName>
        <fullName evidence="1">Uncharacterized protein</fullName>
    </submittedName>
</protein>
<reference evidence="1 2" key="1">
    <citation type="submission" date="2019-10" db="EMBL/GenBank/DDBJ databases">
        <title>Streptomyces smaragdinus sp. nov. and Streptomyces fabii sp. nov., isolated from the gut of fungus growing-termite Macrotermes natalensis.</title>
        <authorList>
            <person name="Schwitalla J."/>
            <person name="Benndorf R."/>
            <person name="Martin K."/>
            <person name="De Beer W."/>
            <person name="Kaster A.-K."/>
            <person name="Vollmers J."/>
            <person name="Poulsen M."/>
            <person name="Beemelmanns C."/>
        </authorList>
    </citation>
    <scope>NUCLEOTIDE SEQUENCE [LARGE SCALE GENOMIC DNA]</scope>
    <source>
        <strain evidence="1 2">RB5</strain>
    </source>
</reference>
<gene>
    <name evidence="1" type="ORF">SRB5_49630</name>
</gene>
<organism evidence="1 2">
    <name type="scientific">Streptomyces smaragdinus</name>
    <dbReference type="NCBI Taxonomy" id="2585196"/>
    <lineage>
        <taxon>Bacteria</taxon>
        <taxon>Bacillati</taxon>
        <taxon>Actinomycetota</taxon>
        <taxon>Actinomycetes</taxon>
        <taxon>Kitasatosporales</taxon>
        <taxon>Streptomycetaceae</taxon>
        <taxon>Streptomyces</taxon>
    </lineage>
</organism>